<evidence type="ECO:0000256" key="2">
    <source>
        <dbReference type="ARBA" id="ARBA00000711"/>
    </source>
</evidence>
<dbReference type="Gene3D" id="3.60.15.10">
    <property type="entry name" value="Ribonuclease Z/Hydroxyacylglutathione hydrolase-like"/>
    <property type="match status" value="1"/>
</dbReference>
<dbReference type="GO" id="GO:0005525">
    <property type="term" value="F:GTP binding"/>
    <property type="evidence" value="ECO:0007669"/>
    <property type="project" value="UniProtKB-KW"/>
</dbReference>
<keyword evidence="11 18" id="KW-0808">Transferase</keyword>
<dbReference type="EC" id="2.7.7.62" evidence="9"/>
<dbReference type="UniPathway" id="UPA00148">
    <property type="reaction ID" value="UER00236"/>
</dbReference>
<comment type="similarity">
    <text evidence="7">Belongs to the CobU/CobP family.</text>
</comment>
<comment type="caution">
    <text evidence="18">The sequence shown here is derived from an EMBL/GenBank/DDBJ whole genome shotgun (WGS) entry which is preliminary data.</text>
</comment>
<dbReference type="GO" id="GO:0009236">
    <property type="term" value="P:cobalamin biosynthetic process"/>
    <property type="evidence" value="ECO:0007669"/>
    <property type="project" value="UniProtKB-UniPathway"/>
</dbReference>
<evidence type="ECO:0000256" key="11">
    <source>
        <dbReference type="ARBA" id="ARBA00022679"/>
    </source>
</evidence>
<evidence type="ECO:0000256" key="16">
    <source>
        <dbReference type="ARBA" id="ARBA00029570"/>
    </source>
</evidence>
<comment type="catalytic activity">
    <reaction evidence="1">
        <text>adenosylcob(III)inamide + ATP = adenosylcob(III)inamide phosphate + ADP + H(+)</text>
        <dbReference type="Rhea" id="RHEA:15769"/>
        <dbReference type="ChEBI" id="CHEBI:2480"/>
        <dbReference type="ChEBI" id="CHEBI:15378"/>
        <dbReference type="ChEBI" id="CHEBI:30616"/>
        <dbReference type="ChEBI" id="CHEBI:58502"/>
        <dbReference type="ChEBI" id="CHEBI:456216"/>
        <dbReference type="EC" id="2.7.1.156"/>
    </reaction>
</comment>
<evidence type="ECO:0000256" key="17">
    <source>
        <dbReference type="ARBA" id="ARBA00030571"/>
    </source>
</evidence>
<dbReference type="InterPro" id="IPR003203">
    <property type="entry name" value="CobU/CobP"/>
</dbReference>
<dbReference type="Proteomes" id="UP000572635">
    <property type="component" value="Unassembled WGS sequence"/>
</dbReference>
<dbReference type="SUPFAM" id="SSF52540">
    <property type="entry name" value="P-loop containing nucleoside triphosphate hydrolases"/>
    <property type="match status" value="1"/>
</dbReference>
<comment type="catalytic activity">
    <reaction evidence="2">
        <text>adenosylcob(III)inamide phosphate + GTP + H(+) = adenosylcob(III)inamide-GDP + diphosphate</text>
        <dbReference type="Rhea" id="RHEA:22712"/>
        <dbReference type="ChEBI" id="CHEBI:15378"/>
        <dbReference type="ChEBI" id="CHEBI:33019"/>
        <dbReference type="ChEBI" id="CHEBI:37565"/>
        <dbReference type="ChEBI" id="CHEBI:58502"/>
        <dbReference type="ChEBI" id="CHEBI:60487"/>
        <dbReference type="EC" id="2.7.7.62"/>
    </reaction>
</comment>
<keyword evidence="10" id="KW-0169">Cobalamin biosynthesis</keyword>
<evidence type="ECO:0000256" key="15">
    <source>
        <dbReference type="ARBA" id="ARBA00023134"/>
    </source>
</evidence>
<keyword evidence="15" id="KW-0342">GTP-binding</keyword>
<evidence type="ECO:0000256" key="6">
    <source>
        <dbReference type="ARBA" id="ARBA00005159"/>
    </source>
</evidence>
<gene>
    <name evidence="18" type="ORF">HDA36_005803</name>
</gene>
<keyword evidence="18" id="KW-0548">Nucleotidyltransferase</keyword>
<evidence type="ECO:0000256" key="12">
    <source>
        <dbReference type="ARBA" id="ARBA00022741"/>
    </source>
</evidence>
<dbReference type="InterPro" id="IPR036866">
    <property type="entry name" value="RibonucZ/Hydroxyglut_hydro"/>
</dbReference>
<reference evidence="18 19" key="1">
    <citation type="submission" date="2020-08" db="EMBL/GenBank/DDBJ databases">
        <title>Sequencing the genomes of 1000 actinobacteria strains.</title>
        <authorList>
            <person name="Klenk H.-P."/>
        </authorList>
    </citation>
    <scope>NUCLEOTIDE SEQUENCE [LARGE SCALE GENOMIC DNA]</scope>
    <source>
        <strain evidence="18 19">DSM 44551</strain>
    </source>
</reference>
<dbReference type="PANTHER" id="PTHR34848">
    <property type="match status" value="1"/>
</dbReference>
<keyword evidence="19" id="KW-1185">Reference proteome</keyword>
<evidence type="ECO:0000313" key="18">
    <source>
        <dbReference type="EMBL" id="MBB5435655.1"/>
    </source>
</evidence>
<keyword evidence="14" id="KW-0067">ATP-binding</keyword>
<dbReference type="RefSeq" id="WP_184398609.1">
    <property type="nucleotide sequence ID" value="NZ_JACHDB010000002.1"/>
</dbReference>
<dbReference type="EC" id="2.7.1.156" evidence="8"/>
<sequence length="369" mass="37462">MRIRFTGTAGAAGWPAAGCRCASCNRAAEAPRRPLEALVDGTVPIGPDGPAGAPPAGYRAAPLPCGTLLEGPDGARLLCALPAGPPAAGRPDPAGGRVDLALVDAAHPELLGALRRSGVLDARSRAVVVGGGHRVHSPAEFARRAALWGAEAVADGDTLDIVPGASRQDSPGASAADAPAAFRERAARRPHRVLVTGGARSGKSAEAERRLLAEPEVVYVATGPGPEGDADWAARVAAHRARRPCWWATEETLDAAGALDRAAAAGSAVLLDCAGTWLAGVMGECGMWDEAPPADAGQAAEARIAALLSAWERFPGLLVAVTNEVGSGVVPATRSGGLFRDLLGRLNQRLAAASEEVLLAAAGRIVELP</sequence>
<dbReference type="Gene3D" id="3.40.50.300">
    <property type="entry name" value="P-loop containing nucleotide triphosphate hydrolases"/>
    <property type="match status" value="1"/>
</dbReference>
<evidence type="ECO:0000256" key="4">
    <source>
        <dbReference type="ARBA" id="ARBA00003889"/>
    </source>
</evidence>
<organism evidence="18 19">
    <name type="scientific">Nocardiopsis composta</name>
    <dbReference type="NCBI Taxonomy" id="157465"/>
    <lineage>
        <taxon>Bacteria</taxon>
        <taxon>Bacillati</taxon>
        <taxon>Actinomycetota</taxon>
        <taxon>Actinomycetes</taxon>
        <taxon>Streptosporangiales</taxon>
        <taxon>Nocardiopsidaceae</taxon>
        <taxon>Nocardiopsis</taxon>
    </lineage>
</organism>
<evidence type="ECO:0000256" key="14">
    <source>
        <dbReference type="ARBA" id="ARBA00022840"/>
    </source>
</evidence>
<evidence type="ECO:0000256" key="5">
    <source>
        <dbReference type="ARBA" id="ARBA00004692"/>
    </source>
</evidence>
<evidence type="ECO:0000256" key="1">
    <source>
        <dbReference type="ARBA" id="ARBA00000312"/>
    </source>
</evidence>
<dbReference type="InterPro" id="IPR027417">
    <property type="entry name" value="P-loop_NTPase"/>
</dbReference>
<evidence type="ECO:0000313" key="19">
    <source>
        <dbReference type="Proteomes" id="UP000572635"/>
    </source>
</evidence>
<evidence type="ECO:0000256" key="8">
    <source>
        <dbReference type="ARBA" id="ARBA00012016"/>
    </source>
</evidence>
<keyword evidence="12" id="KW-0547">Nucleotide-binding</keyword>
<comment type="pathway">
    <text evidence="6">Cofactor biosynthesis; adenosylcobalamin biosynthesis; adenosylcobalamin from cob(II)yrinate a,c-diamide: step 5/7.</text>
</comment>
<evidence type="ECO:0000256" key="3">
    <source>
        <dbReference type="ARBA" id="ARBA00001522"/>
    </source>
</evidence>
<protein>
    <recommendedName>
        <fullName evidence="16">Adenosylcobinamide kinase</fullName>
        <ecNumber evidence="8">2.7.1.156</ecNumber>
        <ecNumber evidence="9">2.7.7.62</ecNumber>
    </recommendedName>
    <alternativeName>
        <fullName evidence="17">Adenosylcobinamide-phosphate guanylyltransferase</fullName>
    </alternativeName>
</protein>
<dbReference type="GO" id="GO:0005524">
    <property type="term" value="F:ATP binding"/>
    <property type="evidence" value="ECO:0007669"/>
    <property type="project" value="UniProtKB-KW"/>
</dbReference>
<dbReference type="AlphaFoldDB" id="A0A7W8VGZ4"/>
<accession>A0A7W8VGZ4</accession>
<evidence type="ECO:0000256" key="7">
    <source>
        <dbReference type="ARBA" id="ARBA00007490"/>
    </source>
</evidence>
<evidence type="ECO:0000256" key="10">
    <source>
        <dbReference type="ARBA" id="ARBA00022573"/>
    </source>
</evidence>
<proteinExistence type="inferred from homology"/>
<dbReference type="EMBL" id="JACHDB010000002">
    <property type="protein sequence ID" value="MBB5435655.1"/>
    <property type="molecule type" value="Genomic_DNA"/>
</dbReference>
<evidence type="ECO:0000256" key="13">
    <source>
        <dbReference type="ARBA" id="ARBA00022777"/>
    </source>
</evidence>
<name>A0A7W8VGZ4_9ACTN</name>
<comment type="pathway">
    <text evidence="5">Cofactor biosynthesis; adenosylcobalamin biosynthesis; adenosylcobalamin from cob(II)yrinate a,c-diamide: step 6/7.</text>
</comment>
<dbReference type="PANTHER" id="PTHR34848:SF1">
    <property type="entry name" value="BIFUNCTIONAL ADENOSYLCOBALAMIN BIOSYNTHESIS PROTEIN COBU"/>
    <property type="match status" value="1"/>
</dbReference>
<keyword evidence="13 18" id="KW-0418">Kinase</keyword>
<comment type="catalytic activity">
    <reaction evidence="3">
        <text>adenosylcob(III)inamide + GTP = adenosylcob(III)inamide phosphate + GDP + H(+)</text>
        <dbReference type="Rhea" id="RHEA:15765"/>
        <dbReference type="ChEBI" id="CHEBI:2480"/>
        <dbReference type="ChEBI" id="CHEBI:15378"/>
        <dbReference type="ChEBI" id="CHEBI:37565"/>
        <dbReference type="ChEBI" id="CHEBI:58189"/>
        <dbReference type="ChEBI" id="CHEBI:58502"/>
        <dbReference type="EC" id="2.7.1.156"/>
    </reaction>
</comment>
<dbReference type="Pfam" id="PF02283">
    <property type="entry name" value="CobU"/>
    <property type="match status" value="1"/>
</dbReference>
<dbReference type="GO" id="GO:0008820">
    <property type="term" value="F:cobinamide phosphate guanylyltransferase activity"/>
    <property type="evidence" value="ECO:0007669"/>
    <property type="project" value="UniProtKB-EC"/>
</dbReference>
<comment type="function">
    <text evidence="4">Catalyzes ATP-dependent phosphorylation of adenosylcobinamide and addition of GMP to adenosylcobinamide phosphate.</text>
</comment>
<dbReference type="GO" id="GO:0043752">
    <property type="term" value="F:adenosylcobinamide kinase activity"/>
    <property type="evidence" value="ECO:0007669"/>
    <property type="project" value="UniProtKB-EC"/>
</dbReference>
<evidence type="ECO:0000256" key="9">
    <source>
        <dbReference type="ARBA" id="ARBA00012523"/>
    </source>
</evidence>